<feature type="transmembrane region" description="Helical" evidence="8">
    <location>
        <begin position="165"/>
        <end position="184"/>
    </location>
</feature>
<evidence type="ECO:0000256" key="2">
    <source>
        <dbReference type="ARBA" id="ARBA00022475"/>
    </source>
</evidence>
<protein>
    <recommendedName>
        <fullName evidence="9">Glycosyltransferase RgtA/B/C/D-like domain-containing protein</fullName>
    </recommendedName>
</protein>
<dbReference type="PANTHER" id="PTHR33908:SF11">
    <property type="entry name" value="MEMBRANE PROTEIN"/>
    <property type="match status" value="1"/>
</dbReference>
<keyword evidence="2" id="KW-1003">Cell membrane</keyword>
<dbReference type="GO" id="GO:0016763">
    <property type="term" value="F:pentosyltransferase activity"/>
    <property type="evidence" value="ECO:0007669"/>
    <property type="project" value="TreeGrafter"/>
</dbReference>
<evidence type="ECO:0000256" key="3">
    <source>
        <dbReference type="ARBA" id="ARBA00022676"/>
    </source>
</evidence>
<evidence type="ECO:0000259" key="9">
    <source>
        <dbReference type="Pfam" id="PF13231"/>
    </source>
</evidence>
<name>A0A1F5ZP63_9BACT</name>
<evidence type="ECO:0000313" key="11">
    <source>
        <dbReference type="Proteomes" id="UP000177383"/>
    </source>
</evidence>
<feature type="transmembrane region" description="Helical" evidence="8">
    <location>
        <begin position="251"/>
        <end position="272"/>
    </location>
</feature>
<evidence type="ECO:0000313" key="10">
    <source>
        <dbReference type="EMBL" id="OGG14125.1"/>
    </source>
</evidence>
<evidence type="ECO:0000256" key="1">
    <source>
        <dbReference type="ARBA" id="ARBA00004651"/>
    </source>
</evidence>
<organism evidence="10 11">
    <name type="scientific">Candidatus Gottesmanbacteria bacterium RIFCSPHIGHO2_01_FULL_39_10</name>
    <dbReference type="NCBI Taxonomy" id="1798375"/>
    <lineage>
        <taxon>Bacteria</taxon>
        <taxon>Candidatus Gottesmaniibacteriota</taxon>
    </lineage>
</organism>
<feature type="transmembrane region" description="Helical" evidence="8">
    <location>
        <begin position="74"/>
        <end position="93"/>
    </location>
</feature>
<feature type="domain" description="Glycosyltransferase RgtA/B/C/D-like" evidence="9">
    <location>
        <begin position="56"/>
        <end position="205"/>
    </location>
</feature>
<dbReference type="InterPro" id="IPR038731">
    <property type="entry name" value="RgtA/B/C-like"/>
</dbReference>
<feature type="transmembrane region" description="Helical" evidence="8">
    <location>
        <begin position="303"/>
        <end position="323"/>
    </location>
</feature>
<proteinExistence type="predicted"/>
<feature type="transmembrane region" description="Helical" evidence="8">
    <location>
        <begin position="196"/>
        <end position="221"/>
    </location>
</feature>
<dbReference type="Pfam" id="PF13231">
    <property type="entry name" value="PMT_2"/>
    <property type="match status" value="1"/>
</dbReference>
<keyword evidence="4" id="KW-0808">Transferase</keyword>
<feature type="transmembrane region" description="Helical" evidence="8">
    <location>
        <begin position="330"/>
        <end position="352"/>
    </location>
</feature>
<evidence type="ECO:0000256" key="6">
    <source>
        <dbReference type="ARBA" id="ARBA00022989"/>
    </source>
</evidence>
<evidence type="ECO:0000256" key="7">
    <source>
        <dbReference type="ARBA" id="ARBA00023136"/>
    </source>
</evidence>
<feature type="transmembrane region" description="Helical" evidence="8">
    <location>
        <begin position="279"/>
        <end position="297"/>
    </location>
</feature>
<accession>A0A1F5ZP63</accession>
<sequence>MKRALVFLGLAYIISRSFVITHWPIFFDEAIYVRWAMVVYQDWTWKFVSLIDGKQPLFIWLTAFNLYFIKDAFLAGRLVSFAAGLINVFAIFWIGKKIFGAKTGIMAAFLYIIIPFYEIYDGLALMDTLLMTTALITTVFTLKLFERPNIKYALGLGITAGLGLLTKSSALIYILMIPLALLLVKTYKREEIKKYVGFLAISIFVAKLIESVMRLSIYYPIIAEKNKVFSFTMEELLKMPLDVIFTNFKNIGVWLDGYFGFLIIFSALAIVVVRRNRKVLYLLLNFILPLLVAGVMGKQLYPRYILFMTWPMVILTAEFFIFLKTIIKNKLLWIVSLLIILYPVLYNNWFLYGDIFRLRIPEVERWQFLTGGPSGINLDQVFSFIDSQKGKKILVIADQHNGIIGDSIAAKYFRDKNVVGVGVDGVDKGIIERKTEEVEPDRVYLLLSWQGVPGDIPAELVKEIKRPGKDNNWKIYKVRTE</sequence>
<dbReference type="Proteomes" id="UP000177383">
    <property type="component" value="Unassembled WGS sequence"/>
</dbReference>
<evidence type="ECO:0000256" key="4">
    <source>
        <dbReference type="ARBA" id="ARBA00022679"/>
    </source>
</evidence>
<dbReference type="GO" id="GO:0009103">
    <property type="term" value="P:lipopolysaccharide biosynthetic process"/>
    <property type="evidence" value="ECO:0007669"/>
    <property type="project" value="UniProtKB-ARBA"/>
</dbReference>
<dbReference type="PANTHER" id="PTHR33908">
    <property type="entry name" value="MANNOSYLTRANSFERASE YKCB-RELATED"/>
    <property type="match status" value="1"/>
</dbReference>
<dbReference type="GO" id="GO:0005886">
    <property type="term" value="C:plasma membrane"/>
    <property type="evidence" value="ECO:0007669"/>
    <property type="project" value="UniProtKB-SubCell"/>
</dbReference>
<dbReference type="EMBL" id="MFJE01000024">
    <property type="protein sequence ID" value="OGG14125.1"/>
    <property type="molecule type" value="Genomic_DNA"/>
</dbReference>
<dbReference type="STRING" id="1798375.A2773_05240"/>
<dbReference type="InterPro" id="IPR050297">
    <property type="entry name" value="LipidA_mod_glycosyltrf_83"/>
</dbReference>
<comment type="caution">
    <text evidence="10">The sequence shown here is derived from an EMBL/GenBank/DDBJ whole genome shotgun (WGS) entry which is preliminary data.</text>
</comment>
<keyword evidence="3" id="KW-0328">Glycosyltransferase</keyword>
<dbReference type="AlphaFoldDB" id="A0A1F5ZP63"/>
<evidence type="ECO:0000256" key="8">
    <source>
        <dbReference type="SAM" id="Phobius"/>
    </source>
</evidence>
<gene>
    <name evidence="10" type="ORF">A2773_05240</name>
</gene>
<keyword evidence="5 8" id="KW-0812">Transmembrane</keyword>
<keyword evidence="6 8" id="KW-1133">Transmembrane helix</keyword>
<reference evidence="10 11" key="1">
    <citation type="journal article" date="2016" name="Nat. Commun.">
        <title>Thousands of microbial genomes shed light on interconnected biogeochemical processes in an aquifer system.</title>
        <authorList>
            <person name="Anantharaman K."/>
            <person name="Brown C.T."/>
            <person name="Hug L.A."/>
            <person name="Sharon I."/>
            <person name="Castelle C.J."/>
            <person name="Probst A.J."/>
            <person name="Thomas B.C."/>
            <person name="Singh A."/>
            <person name="Wilkins M.J."/>
            <person name="Karaoz U."/>
            <person name="Brodie E.L."/>
            <person name="Williams K.H."/>
            <person name="Hubbard S.S."/>
            <person name="Banfield J.F."/>
        </authorList>
    </citation>
    <scope>NUCLEOTIDE SEQUENCE [LARGE SCALE GENOMIC DNA]</scope>
</reference>
<evidence type="ECO:0000256" key="5">
    <source>
        <dbReference type="ARBA" id="ARBA00022692"/>
    </source>
</evidence>
<comment type="subcellular location">
    <subcellularLocation>
        <location evidence="1">Cell membrane</location>
        <topology evidence="1">Multi-pass membrane protein</topology>
    </subcellularLocation>
</comment>
<keyword evidence="7 8" id="KW-0472">Membrane</keyword>